<dbReference type="SFLD" id="SFLDS00029">
    <property type="entry name" value="Radical_SAM"/>
    <property type="match status" value="1"/>
</dbReference>
<keyword evidence="8" id="KW-1185">Reference proteome</keyword>
<protein>
    <recommendedName>
        <fullName evidence="6">Radical SAM core domain-containing protein</fullName>
    </recommendedName>
</protein>
<dbReference type="InterPro" id="IPR007197">
    <property type="entry name" value="rSAM"/>
</dbReference>
<dbReference type="KEGG" id="dmp:FAK_06250"/>
<dbReference type="AlphaFoldDB" id="A0AAU9EE64"/>
<dbReference type="PANTHER" id="PTHR11228">
    <property type="entry name" value="RADICAL SAM DOMAIN PROTEIN"/>
    <property type="match status" value="1"/>
</dbReference>
<reference evidence="8" key="1">
    <citation type="journal article" date="2023" name="Arch. Microbiol.">
        <title>Desulfoferula mesophilus gen. nov. sp. nov., a mesophilic sulfate-reducing bacterium isolated from a brackish lake sediment.</title>
        <authorList>
            <person name="Watanabe T."/>
            <person name="Yabe T."/>
            <person name="Tsuji J.M."/>
            <person name="Fukui M."/>
        </authorList>
    </citation>
    <scope>NUCLEOTIDE SEQUENCE [LARGE SCALE GENOMIC DNA]</scope>
    <source>
        <strain evidence="8">12FAK</strain>
    </source>
</reference>
<dbReference type="GO" id="GO:0046872">
    <property type="term" value="F:metal ion binding"/>
    <property type="evidence" value="ECO:0007669"/>
    <property type="project" value="UniProtKB-KW"/>
</dbReference>
<keyword evidence="4" id="KW-0408">Iron</keyword>
<comment type="cofactor">
    <cofactor evidence="1">
        <name>[4Fe-4S] cluster</name>
        <dbReference type="ChEBI" id="CHEBI:49883"/>
    </cofactor>
</comment>
<evidence type="ECO:0000313" key="8">
    <source>
        <dbReference type="Proteomes" id="UP001366166"/>
    </source>
</evidence>
<dbReference type="GO" id="GO:0003824">
    <property type="term" value="F:catalytic activity"/>
    <property type="evidence" value="ECO:0007669"/>
    <property type="project" value="InterPro"/>
</dbReference>
<evidence type="ECO:0000259" key="6">
    <source>
        <dbReference type="Pfam" id="PF04055"/>
    </source>
</evidence>
<dbReference type="Pfam" id="PF04055">
    <property type="entry name" value="Radical_SAM"/>
    <property type="match status" value="1"/>
</dbReference>
<name>A0AAU9EE64_9BACT</name>
<dbReference type="EMBL" id="AP028679">
    <property type="protein sequence ID" value="BEQ13559.1"/>
    <property type="molecule type" value="Genomic_DNA"/>
</dbReference>
<keyword evidence="3" id="KW-0479">Metal-binding</keyword>
<accession>A0AAU9EE64</accession>
<feature type="domain" description="Radical SAM core" evidence="6">
    <location>
        <begin position="39"/>
        <end position="138"/>
    </location>
</feature>
<keyword evidence="2" id="KW-0949">S-adenosyl-L-methionine</keyword>
<proteinExistence type="predicted"/>
<evidence type="ECO:0000313" key="7">
    <source>
        <dbReference type="EMBL" id="BEQ13559.1"/>
    </source>
</evidence>
<dbReference type="CDD" id="cd01335">
    <property type="entry name" value="Radical_SAM"/>
    <property type="match status" value="1"/>
</dbReference>
<keyword evidence="5" id="KW-0411">Iron-sulfur</keyword>
<evidence type="ECO:0000256" key="1">
    <source>
        <dbReference type="ARBA" id="ARBA00001966"/>
    </source>
</evidence>
<dbReference type="Gene3D" id="3.20.20.70">
    <property type="entry name" value="Aldolase class I"/>
    <property type="match status" value="1"/>
</dbReference>
<evidence type="ECO:0000256" key="5">
    <source>
        <dbReference type="ARBA" id="ARBA00023014"/>
    </source>
</evidence>
<evidence type="ECO:0000256" key="3">
    <source>
        <dbReference type="ARBA" id="ARBA00022723"/>
    </source>
</evidence>
<dbReference type="PANTHER" id="PTHR11228:SF7">
    <property type="entry name" value="PQQA PEPTIDE CYCLASE"/>
    <property type="match status" value="1"/>
</dbReference>
<sequence>MSKTQKQVFSPNKLAVNRERVEAYCRNEPIYPVTMELDLTQKCTRSCPNCPYGAARRPGLTLSLEFLAKLFAVLGPHVPGLVLSGGEPTSVPYYPEVLALARQSGFREICTITNGSLLHEPRVQDALLQHATAVRVSLYDWQEGESPYFRQSLQSLAVLKQRAVAEGSTLSIAASLLTHGDWADRLEPVGRQALATGVDWLYFHPYCIDWDTESPYQASQEGVLQAVERLQSNNGYPGEVQFPYARYERTPLEFAKLHAGHFLLQVGADGINYAGPECKYEPDYALLDLNQYLEEDFLWLPERSAKLAAMNSDNYRPIGTRHRPPIISAYVQSVMDGRAPQARSQAGAFHQPNVI</sequence>
<dbReference type="InterPro" id="IPR013785">
    <property type="entry name" value="Aldolase_TIM"/>
</dbReference>
<dbReference type="InterPro" id="IPR058240">
    <property type="entry name" value="rSAM_sf"/>
</dbReference>
<evidence type="ECO:0000256" key="2">
    <source>
        <dbReference type="ARBA" id="ARBA00022691"/>
    </source>
</evidence>
<evidence type="ECO:0000256" key="4">
    <source>
        <dbReference type="ARBA" id="ARBA00023004"/>
    </source>
</evidence>
<dbReference type="InterPro" id="IPR050377">
    <property type="entry name" value="Radical_SAM_PqqE_MftC-like"/>
</dbReference>
<dbReference type="SUPFAM" id="SSF102114">
    <property type="entry name" value="Radical SAM enzymes"/>
    <property type="match status" value="1"/>
</dbReference>
<dbReference type="GO" id="GO:0051536">
    <property type="term" value="F:iron-sulfur cluster binding"/>
    <property type="evidence" value="ECO:0007669"/>
    <property type="project" value="UniProtKB-KW"/>
</dbReference>
<dbReference type="Proteomes" id="UP001366166">
    <property type="component" value="Chromosome"/>
</dbReference>
<organism evidence="7 8">
    <name type="scientific">Desulfoferula mesophila</name>
    <dbReference type="NCBI Taxonomy" id="3058419"/>
    <lineage>
        <taxon>Bacteria</taxon>
        <taxon>Pseudomonadati</taxon>
        <taxon>Thermodesulfobacteriota</taxon>
        <taxon>Desulfarculia</taxon>
        <taxon>Desulfarculales</taxon>
        <taxon>Desulfarculaceae</taxon>
        <taxon>Desulfoferula</taxon>
    </lineage>
</organism>
<dbReference type="RefSeq" id="WP_338605293.1">
    <property type="nucleotide sequence ID" value="NZ_AP028679.1"/>
</dbReference>
<gene>
    <name evidence="7" type="ORF">FAK_06250</name>
</gene>